<protein>
    <recommendedName>
        <fullName evidence="3">N-acetyltransferase domain-containing protein</fullName>
    </recommendedName>
</protein>
<organism evidence="1 2">
    <name type="scientific">Babjeviella inositovora NRRL Y-12698</name>
    <dbReference type="NCBI Taxonomy" id="984486"/>
    <lineage>
        <taxon>Eukaryota</taxon>
        <taxon>Fungi</taxon>
        <taxon>Dikarya</taxon>
        <taxon>Ascomycota</taxon>
        <taxon>Saccharomycotina</taxon>
        <taxon>Pichiomycetes</taxon>
        <taxon>Serinales incertae sedis</taxon>
        <taxon>Babjeviella</taxon>
    </lineage>
</organism>
<evidence type="ECO:0000313" key="1">
    <source>
        <dbReference type="EMBL" id="ODQ79278.1"/>
    </source>
</evidence>
<proteinExistence type="predicted"/>
<keyword evidence="2" id="KW-1185">Reference proteome</keyword>
<dbReference type="EMBL" id="KV454433">
    <property type="protein sequence ID" value="ODQ79278.1"/>
    <property type="molecule type" value="Genomic_DNA"/>
</dbReference>
<dbReference type="RefSeq" id="XP_018984606.1">
    <property type="nucleotide sequence ID" value="XM_019130539.1"/>
</dbReference>
<gene>
    <name evidence="1" type="ORF">BABINDRAFT_167798</name>
</gene>
<dbReference type="AlphaFoldDB" id="A0A1E3QNR2"/>
<dbReference type="OrthoDB" id="4062597at2759"/>
<dbReference type="GeneID" id="30148392"/>
<dbReference type="Proteomes" id="UP000094336">
    <property type="component" value="Unassembled WGS sequence"/>
</dbReference>
<name>A0A1E3QNR2_9ASCO</name>
<sequence>MTFEITHPTLLLIPYAVLVEHTGSPVTPQLLQIINKGYDKPRYNYGIILTARVKNGLVPDLQLKPGSFLSLLVSPDVGARAALQQSTGKADVGSWDVPGKFTCSDIQTRVVQADDWPKLALALPNVVGTIGLKPYSDHAMEITALTAFQGAVGKMLLLHAETIVKDKELVEQLAVQTGVSQFVTTVIADHDLVAYYAKFGYMVDRQAVISQSDVETNSTSLEDGVCATADFTLVYMHKDI</sequence>
<accession>A0A1E3QNR2</accession>
<reference evidence="2" key="1">
    <citation type="submission" date="2016-05" db="EMBL/GenBank/DDBJ databases">
        <title>Comparative genomics of biotechnologically important yeasts.</title>
        <authorList>
            <consortium name="DOE Joint Genome Institute"/>
            <person name="Riley R."/>
            <person name="Haridas S."/>
            <person name="Wolfe K.H."/>
            <person name="Lopes M.R."/>
            <person name="Hittinger C.T."/>
            <person name="Goker M."/>
            <person name="Salamov A."/>
            <person name="Wisecaver J."/>
            <person name="Long T.M."/>
            <person name="Aerts A.L."/>
            <person name="Barry K."/>
            <person name="Choi C."/>
            <person name="Clum A."/>
            <person name="Coughlan A.Y."/>
            <person name="Deshpande S."/>
            <person name="Douglass A.P."/>
            <person name="Hanson S.J."/>
            <person name="Klenk H.-P."/>
            <person name="Labutti K."/>
            <person name="Lapidus A."/>
            <person name="Lindquist E."/>
            <person name="Lipzen A."/>
            <person name="Meier-Kolthoff J.P."/>
            <person name="Ohm R.A."/>
            <person name="Otillar R.P."/>
            <person name="Pangilinan J."/>
            <person name="Peng Y."/>
            <person name="Rokas A."/>
            <person name="Rosa C.A."/>
            <person name="Scheuner C."/>
            <person name="Sibirny A.A."/>
            <person name="Slot J.C."/>
            <person name="Stielow J.B."/>
            <person name="Sun H."/>
            <person name="Kurtzman C.P."/>
            <person name="Blackwell M."/>
            <person name="Grigoriev I.V."/>
            <person name="Jeffries T.W."/>
        </authorList>
    </citation>
    <scope>NUCLEOTIDE SEQUENCE [LARGE SCALE GENOMIC DNA]</scope>
    <source>
        <strain evidence="2">NRRL Y-12698</strain>
    </source>
</reference>
<evidence type="ECO:0008006" key="3">
    <source>
        <dbReference type="Google" id="ProtNLM"/>
    </source>
</evidence>
<evidence type="ECO:0000313" key="2">
    <source>
        <dbReference type="Proteomes" id="UP000094336"/>
    </source>
</evidence>